<gene>
    <name evidence="2" type="ORF">HKW66_Vig0245830</name>
</gene>
<keyword evidence="1" id="KW-1133">Transmembrane helix</keyword>
<evidence type="ECO:0000313" key="3">
    <source>
        <dbReference type="Proteomes" id="UP000743370"/>
    </source>
</evidence>
<organism evidence="2 3">
    <name type="scientific">Phaseolus angularis</name>
    <name type="common">Azuki bean</name>
    <name type="synonym">Vigna angularis</name>
    <dbReference type="NCBI Taxonomy" id="3914"/>
    <lineage>
        <taxon>Eukaryota</taxon>
        <taxon>Viridiplantae</taxon>
        <taxon>Streptophyta</taxon>
        <taxon>Embryophyta</taxon>
        <taxon>Tracheophyta</taxon>
        <taxon>Spermatophyta</taxon>
        <taxon>Magnoliopsida</taxon>
        <taxon>eudicotyledons</taxon>
        <taxon>Gunneridae</taxon>
        <taxon>Pentapetalae</taxon>
        <taxon>rosids</taxon>
        <taxon>fabids</taxon>
        <taxon>Fabales</taxon>
        <taxon>Fabaceae</taxon>
        <taxon>Papilionoideae</taxon>
        <taxon>50 kb inversion clade</taxon>
        <taxon>NPAAA clade</taxon>
        <taxon>indigoferoid/millettioid clade</taxon>
        <taxon>Phaseoleae</taxon>
        <taxon>Vigna</taxon>
    </lineage>
</organism>
<keyword evidence="1" id="KW-0812">Transmembrane</keyword>
<reference evidence="2 3" key="1">
    <citation type="submission" date="2020-05" db="EMBL/GenBank/DDBJ databases">
        <title>Vigna angularis (adzuki bean) Var. LongXiaoDou No. 4 denovo assembly.</title>
        <authorList>
            <person name="Xiang H."/>
        </authorList>
    </citation>
    <scope>NUCLEOTIDE SEQUENCE [LARGE SCALE GENOMIC DNA]</scope>
    <source>
        <tissue evidence="2">Leaf</tissue>
    </source>
</reference>
<protein>
    <submittedName>
        <fullName evidence="2">Uncharacterized protein</fullName>
    </submittedName>
</protein>
<name>A0A8T0KBU2_PHAAN</name>
<dbReference type="EMBL" id="JABFOF010000005">
    <property type="protein sequence ID" value="KAG2397051.1"/>
    <property type="molecule type" value="Genomic_DNA"/>
</dbReference>
<comment type="caution">
    <text evidence="2">The sequence shown here is derived from an EMBL/GenBank/DDBJ whole genome shotgun (WGS) entry which is preliminary data.</text>
</comment>
<dbReference type="AlphaFoldDB" id="A0A8T0KBU2"/>
<sequence>MASSNMSVEVTLSVRTTNLDSHYILNAYENEIMHIMTEYDGHQPNLNIDVAVSSSLVESLNPHFNASAANFAISPHNARHTYISNPLFPSYCVEGYMMTHDSNGLILGNYFGDQHYQPVSPIWPRFTRGPMPFLVFLPRRAIVSSTFFFVVRLAQCLFFIFFLHFFLLLHRPPLTLLAFAFVLRLLHCCRRCTGLPVAPPLHRHWSAAVSAARRHCSAAARRPGCTSVTASRGSYSSR</sequence>
<evidence type="ECO:0000313" key="2">
    <source>
        <dbReference type="EMBL" id="KAG2397051.1"/>
    </source>
</evidence>
<accession>A0A8T0KBU2</accession>
<keyword evidence="1" id="KW-0472">Membrane</keyword>
<feature type="transmembrane region" description="Helical" evidence="1">
    <location>
        <begin position="141"/>
        <end position="162"/>
    </location>
</feature>
<proteinExistence type="predicted"/>
<evidence type="ECO:0000256" key="1">
    <source>
        <dbReference type="SAM" id="Phobius"/>
    </source>
</evidence>
<dbReference type="Proteomes" id="UP000743370">
    <property type="component" value="Unassembled WGS sequence"/>
</dbReference>